<accession>A0A2I1G4L7</accession>
<feature type="compositionally biased region" description="Basic and acidic residues" evidence="1">
    <location>
        <begin position="123"/>
        <end position="159"/>
    </location>
</feature>
<reference evidence="3 4" key="1">
    <citation type="submission" date="2015-10" db="EMBL/GenBank/DDBJ databases">
        <title>Genome analyses suggest a sexual origin of heterokaryosis in a supposedly ancient asexual fungus.</title>
        <authorList>
            <person name="Ropars J."/>
            <person name="Sedzielewska K."/>
            <person name="Noel J."/>
            <person name="Charron P."/>
            <person name="Farinelli L."/>
            <person name="Marton T."/>
            <person name="Kruger M."/>
            <person name="Pelin A."/>
            <person name="Brachmann A."/>
            <person name="Corradi N."/>
        </authorList>
    </citation>
    <scope>NUCLEOTIDE SEQUENCE [LARGE SCALE GENOMIC DNA]</scope>
    <source>
        <strain evidence="3 4">A4</strain>
    </source>
</reference>
<feature type="compositionally biased region" description="Basic and acidic residues" evidence="1">
    <location>
        <begin position="193"/>
        <end position="256"/>
    </location>
</feature>
<dbReference type="VEuPathDB" id="FungiDB:FUN_007274"/>
<name>A0A2I1G4L7_9GLOM</name>
<evidence type="ECO:0008006" key="5">
    <source>
        <dbReference type="Google" id="ProtNLM"/>
    </source>
</evidence>
<evidence type="ECO:0000256" key="2">
    <source>
        <dbReference type="SAM" id="SignalP"/>
    </source>
</evidence>
<dbReference type="Proteomes" id="UP000234323">
    <property type="component" value="Unassembled WGS sequence"/>
</dbReference>
<feature type="chain" id="PRO_5014179460" description="Carbohydrate-binding module family 19 domain-containing protein" evidence="2">
    <location>
        <begin position="20"/>
        <end position="429"/>
    </location>
</feature>
<sequence length="429" mass="44284">MKFSILLALALSYTTLSSAQGNFRPANADKAEQLTKEFAKLTKDSPCENNAQACVEDQFAQCVGGKFQLNSCGGGELKCVVLPLVNKPGTSITCSTEADRLARLADARGGKAPENGKNGQDGKVPKNGKDGKDGKAPKNGKDGKDGKAPKNGDDLKAPDNGDGGKAPENGKDGKLPPDDNLCKCPPSNNDGGNGKENDNKDGGNGKENDNKDGGNGKENDNKDGGNGDGKAPKNGDGKKAPENGKDGKLPPDDKLCKCPPSNNDGGNGKENDNKDGGNGKENDNKDGGNGKENDNKDGGNGDGKAPSDNDKLKTPPANGDGNNQDNLKTPPANGDGNLADIRKQNAADAKALQKKFDALKPDDKCNDNDVACVDNKFAQCSGGKFALSNCASGTICAALPLVLKKGTTVACTTEADRDARLKQSETNTK</sequence>
<gene>
    <name evidence="3" type="ORF">RhiirA4_353907</name>
</gene>
<dbReference type="VEuPathDB" id="FungiDB:RhiirFUN_009471"/>
<keyword evidence="2" id="KW-0732">Signal</keyword>
<comment type="caution">
    <text evidence="3">The sequence shown here is derived from an EMBL/GenBank/DDBJ whole genome shotgun (WGS) entry which is preliminary data.</text>
</comment>
<dbReference type="VEuPathDB" id="FungiDB:RhiirA1_352152"/>
<organism evidence="3 4">
    <name type="scientific">Rhizophagus irregularis</name>
    <dbReference type="NCBI Taxonomy" id="588596"/>
    <lineage>
        <taxon>Eukaryota</taxon>
        <taxon>Fungi</taxon>
        <taxon>Fungi incertae sedis</taxon>
        <taxon>Mucoromycota</taxon>
        <taxon>Glomeromycotina</taxon>
        <taxon>Glomeromycetes</taxon>
        <taxon>Glomerales</taxon>
        <taxon>Glomeraceae</taxon>
        <taxon>Rhizophagus</taxon>
    </lineage>
</organism>
<evidence type="ECO:0000313" key="4">
    <source>
        <dbReference type="Proteomes" id="UP000234323"/>
    </source>
</evidence>
<dbReference type="EMBL" id="LLXI01000155">
    <property type="protein sequence ID" value="PKY41574.1"/>
    <property type="molecule type" value="Genomic_DNA"/>
</dbReference>
<evidence type="ECO:0000256" key="1">
    <source>
        <dbReference type="SAM" id="MobiDB-lite"/>
    </source>
</evidence>
<feature type="compositionally biased region" description="Basic and acidic residues" evidence="1">
    <location>
        <begin position="267"/>
        <end position="313"/>
    </location>
</feature>
<proteinExistence type="predicted"/>
<protein>
    <recommendedName>
        <fullName evidence="5">Carbohydrate-binding module family 19 domain-containing protein</fullName>
    </recommendedName>
</protein>
<feature type="signal peptide" evidence="2">
    <location>
        <begin position="1"/>
        <end position="19"/>
    </location>
</feature>
<keyword evidence="4" id="KW-1185">Reference proteome</keyword>
<evidence type="ECO:0000313" key="3">
    <source>
        <dbReference type="EMBL" id="PKY41574.1"/>
    </source>
</evidence>
<feature type="compositionally biased region" description="Basic and acidic residues" evidence="1">
    <location>
        <begin position="168"/>
        <end position="181"/>
    </location>
</feature>
<dbReference type="AlphaFoldDB" id="A0A2I1G4L7"/>
<feature type="region of interest" description="Disordered" evidence="1">
    <location>
        <begin position="107"/>
        <end position="339"/>
    </location>
</feature>